<dbReference type="Pfam" id="PF00171">
    <property type="entry name" value="Aldedh"/>
    <property type="match status" value="1"/>
</dbReference>
<dbReference type="GO" id="GO:0004030">
    <property type="term" value="F:aldehyde dehydrogenase [NAD(P)+] activity"/>
    <property type="evidence" value="ECO:0007669"/>
    <property type="project" value="InterPro"/>
</dbReference>
<sequence length="454" mass="48882">MIVSTNPATLQENGRFPLSDAAAVEHVLDGAVRAQRSWRETSPDERAQLLRNIAIALREDSGNLSRLITEEMGKPIAEAEGEIAKCAMTCDFYADNAVRFLSPEYVQTSAAESMIVGDPLGVVLAIMPWNYPFWQTIRCLAPALLGGNALVLKHANNVVQCAMWTASVLERAGAPSGLLGVLYLGNEEVERVIRDRRIAAVSLTGSTRVGSIVGAQAASELKPQVLELGGSDPYIVLADADVDLAAEVAAKARFSNAGQSCLSPKRFIVVREIADRFVERLLGHVAALRLGDPMERDTTLGPLARADLRDELDHQVKATIAAGATLLTGGGPADRTGHFYHPTVLDHVTEDMVAFREETFGPVGSVVRARDADDAIRLANRSDFGLGASIWTRDLDAARHHVRRIEAGAVFVNAMVASDPRVPFGGIKRSGYGRELGLLGVRSFMNVKTVWIAA</sequence>
<dbReference type="Gene3D" id="3.40.309.10">
    <property type="entry name" value="Aldehyde Dehydrogenase, Chain A, domain 2"/>
    <property type="match status" value="1"/>
</dbReference>
<gene>
    <name evidence="5" type="ORF">HN018_22970</name>
</gene>
<accession>A0A6M8HWW2</accession>
<dbReference type="InterPro" id="IPR016162">
    <property type="entry name" value="Ald_DH_N"/>
</dbReference>
<keyword evidence="6" id="KW-1185">Reference proteome</keyword>
<evidence type="ECO:0000313" key="6">
    <source>
        <dbReference type="Proteomes" id="UP000500767"/>
    </source>
</evidence>
<dbReference type="Proteomes" id="UP000500767">
    <property type="component" value="Plasmid unnamed1"/>
</dbReference>
<keyword evidence="3" id="KW-0560">Oxidoreductase</keyword>
<dbReference type="GO" id="GO:0004777">
    <property type="term" value="F:succinate-semialdehyde dehydrogenase (NAD+) activity"/>
    <property type="evidence" value="ECO:0007669"/>
    <property type="project" value="TreeGrafter"/>
</dbReference>
<keyword evidence="2" id="KW-0521">NADP</keyword>
<geneLocation type="plasmid" evidence="5 6">
    <name>unnamed1</name>
</geneLocation>
<protein>
    <submittedName>
        <fullName evidence="5">NAD-dependent succinate-semialdehyde dehydrogenase</fullName>
    </submittedName>
</protein>
<evidence type="ECO:0000256" key="2">
    <source>
        <dbReference type="ARBA" id="ARBA00022857"/>
    </source>
</evidence>
<evidence type="ECO:0000256" key="3">
    <source>
        <dbReference type="ARBA" id="ARBA00023002"/>
    </source>
</evidence>
<comment type="similarity">
    <text evidence="1">Belongs to the aldehyde dehydrogenase family.</text>
</comment>
<dbReference type="AlphaFoldDB" id="A0A6M8HWW2"/>
<evidence type="ECO:0000256" key="1">
    <source>
        <dbReference type="ARBA" id="ARBA00009986"/>
    </source>
</evidence>
<name>A0A6M8HWW2_9PROT</name>
<dbReference type="FunFam" id="3.40.309.10:FF:000010">
    <property type="entry name" value="Gamma-aminobutyraldehyde dehydrogenase"/>
    <property type="match status" value="1"/>
</dbReference>
<dbReference type="RefSeq" id="WP_171836236.1">
    <property type="nucleotide sequence ID" value="NZ_CP053709.1"/>
</dbReference>
<dbReference type="InterPro" id="IPR047110">
    <property type="entry name" value="GABD/Sad-like"/>
</dbReference>
<dbReference type="CDD" id="cd07100">
    <property type="entry name" value="ALDH_SSADH1_GabD1"/>
    <property type="match status" value="1"/>
</dbReference>
<dbReference type="KEGG" id="lck:HN018_22970"/>
<reference evidence="5 6" key="1">
    <citation type="journal article" date="2014" name="World J. Microbiol. Biotechnol.">
        <title>Biodiversity and physiological characteristics of Antarctic and Arctic lichens-associated bacteria.</title>
        <authorList>
            <person name="Lee Y.M."/>
            <person name="Kim E.H."/>
            <person name="Lee H.K."/>
            <person name="Hong S.G."/>
        </authorList>
    </citation>
    <scope>NUCLEOTIDE SEQUENCE [LARGE SCALE GENOMIC DNA]</scope>
    <source>
        <strain evidence="5 6">PAMC 26569</strain>
        <plasmid evidence="5">unnamed1</plasmid>
    </source>
</reference>
<dbReference type="EMBL" id="CP053709">
    <property type="protein sequence ID" value="QKE93064.1"/>
    <property type="molecule type" value="Genomic_DNA"/>
</dbReference>
<dbReference type="InterPro" id="IPR044148">
    <property type="entry name" value="ALDH_GabD1-like"/>
</dbReference>
<dbReference type="Gene3D" id="3.40.605.10">
    <property type="entry name" value="Aldehyde Dehydrogenase, Chain A, domain 1"/>
    <property type="match status" value="1"/>
</dbReference>
<dbReference type="SUPFAM" id="SSF53720">
    <property type="entry name" value="ALDH-like"/>
    <property type="match status" value="1"/>
</dbReference>
<dbReference type="InterPro" id="IPR015590">
    <property type="entry name" value="Aldehyde_DH_dom"/>
</dbReference>
<dbReference type="InterPro" id="IPR016161">
    <property type="entry name" value="Ald_DH/histidinol_DH"/>
</dbReference>
<dbReference type="InterPro" id="IPR016163">
    <property type="entry name" value="Ald_DH_C"/>
</dbReference>
<dbReference type="FunFam" id="3.40.605.10:FF:000012">
    <property type="entry name" value="NAD-dependent succinate-semialdehyde dehydrogenase"/>
    <property type="match status" value="1"/>
</dbReference>
<keyword evidence="5" id="KW-0614">Plasmid</keyword>
<organism evidence="5 6">
    <name type="scientific">Lichenicola cladoniae</name>
    <dbReference type="NCBI Taxonomy" id="1484109"/>
    <lineage>
        <taxon>Bacteria</taxon>
        <taxon>Pseudomonadati</taxon>
        <taxon>Pseudomonadota</taxon>
        <taxon>Alphaproteobacteria</taxon>
        <taxon>Acetobacterales</taxon>
        <taxon>Acetobacteraceae</taxon>
        <taxon>Lichenicola</taxon>
    </lineage>
</organism>
<feature type="domain" description="Aldehyde dehydrogenase" evidence="4">
    <location>
        <begin position="4"/>
        <end position="450"/>
    </location>
</feature>
<dbReference type="PANTHER" id="PTHR43217">
    <property type="entry name" value="SUCCINATE SEMIALDEHYDE DEHYDROGENASE [NAD(P)+] SAD"/>
    <property type="match status" value="1"/>
</dbReference>
<proteinExistence type="inferred from homology"/>
<evidence type="ECO:0000313" key="5">
    <source>
        <dbReference type="EMBL" id="QKE93064.1"/>
    </source>
</evidence>
<evidence type="ECO:0000259" key="4">
    <source>
        <dbReference type="Pfam" id="PF00171"/>
    </source>
</evidence>
<dbReference type="PANTHER" id="PTHR43217:SF1">
    <property type="entry name" value="SUCCINATE SEMIALDEHYDE DEHYDROGENASE [NAD(P)+] SAD"/>
    <property type="match status" value="1"/>
</dbReference>